<dbReference type="Proteomes" id="UP000308671">
    <property type="component" value="Unassembled WGS sequence"/>
</dbReference>
<evidence type="ECO:0000313" key="2">
    <source>
        <dbReference type="EMBL" id="THV54738.1"/>
    </source>
</evidence>
<gene>
    <name evidence="2" type="ORF">BGAL_0021g00410</name>
</gene>
<proteinExistence type="predicted"/>
<feature type="compositionally biased region" description="Basic and acidic residues" evidence="1">
    <location>
        <begin position="210"/>
        <end position="229"/>
    </location>
</feature>
<dbReference type="EMBL" id="PQXL01000021">
    <property type="protein sequence ID" value="THV54738.1"/>
    <property type="molecule type" value="Genomic_DNA"/>
</dbReference>
<evidence type="ECO:0000256" key="1">
    <source>
        <dbReference type="SAM" id="MobiDB-lite"/>
    </source>
</evidence>
<reference evidence="2 3" key="1">
    <citation type="submission" date="2017-12" db="EMBL/GenBank/DDBJ databases">
        <title>Comparative genomics of Botrytis spp.</title>
        <authorList>
            <person name="Valero-Jimenez C.A."/>
            <person name="Tapia P."/>
            <person name="Veloso J."/>
            <person name="Silva-Moreno E."/>
            <person name="Staats M."/>
            <person name="Valdes J.H."/>
            <person name="Van Kan J.A.L."/>
        </authorList>
    </citation>
    <scope>NUCLEOTIDE SEQUENCE [LARGE SCALE GENOMIC DNA]</scope>
    <source>
        <strain evidence="2 3">MUCL435</strain>
    </source>
</reference>
<accession>A0A4S8R9N1</accession>
<comment type="caution">
    <text evidence="2">The sequence shown here is derived from an EMBL/GenBank/DDBJ whole genome shotgun (WGS) entry which is preliminary data.</text>
</comment>
<dbReference type="AlphaFoldDB" id="A0A4S8R9N1"/>
<keyword evidence="3" id="KW-1185">Reference proteome</keyword>
<feature type="region of interest" description="Disordered" evidence="1">
    <location>
        <begin position="197"/>
        <end position="229"/>
    </location>
</feature>
<sequence length="229" mass="25642">MTYNVPPRGYMYVIRTNELIENHLRDLDATDWTIVQRHGYEREVRQRALQLIDQAVANYPEDVHLTGYMADLNWYYEYGDKRVPFPYPSPAENARNYLIKNPGVSVRDSIRDCNLPMTRGGRAGDVQDGHGSAHQSSDVVEQIDATLSDLSTPFPTTIKSSIDHQASSSSGGGSMFAKQQTSVHNLNGTWELSLAASSQSATSSRTLKRSIGDFDTKEDKAAVKRERKE</sequence>
<dbReference type="OrthoDB" id="3517660at2759"/>
<protein>
    <submittedName>
        <fullName evidence="2">Uncharacterized protein</fullName>
    </submittedName>
</protein>
<evidence type="ECO:0000313" key="3">
    <source>
        <dbReference type="Proteomes" id="UP000308671"/>
    </source>
</evidence>
<name>A0A4S8R9N1_9HELO</name>
<organism evidence="2 3">
    <name type="scientific">Botrytis galanthina</name>
    <dbReference type="NCBI Taxonomy" id="278940"/>
    <lineage>
        <taxon>Eukaryota</taxon>
        <taxon>Fungi</taxon>
        <taxon>Dikarya</taxon>
        <taxon>Ascomycota</taxon>
        <taxon>Pezizomycotina</taxon>
        <taxon>Leotiomycetes</taxon>
        <taxon>Helotiales</taxon>
        <taxon>Sclerotiniaceae</taxon>
        <taxon>Botrytis</taxon>
    </lineage>
</organism>
<feature type="region of interest" description="Disordered" evidence="1">
    <location>
        <begin position="119"/>
        <end position="138"/>
    </location>
</feature>